<organism evidence="2 3">
    <name type="scientific">Prorocentrum cordatum</name>
    <dbReference type="NCBI Taxonomy" id="2364126"/>
    <lineage>
        <taxon>Eukaryota</taxon>
        <taxon>Sar</taxon>
        <taxon>Alveolata</taxon>
        <taxon>Dinophyceae</taxon>
        <taxon>Prorocentrales</taxon>
        <taxon>Prorocentraceae</taxon>
        <taxon>Prorocentrum</taxon>
    </lineage>
</organism>
<protein>
    <submittedName>
        <fullName evidence="2">Uncharacterized protein</fullName>
    </submittedName>
</protein>
<comment type="caution">
    <text evidence="2">The sequence shown here is derived from an EMBL/GenBank/DDBJ whole genome shotgun (WGS) entry which is preliminary data.</text>
</comment>
<feature type="non-terminal residue" evidence="2">
    <location>
        <position position="65"/>
    </location>
</feature>
<evidence type="ECO:0000313" key="2">
    <source>
        <dbReference type="EMBL" id="CAK0818297.1"/>
    </source>
</evidence>
<accession>A0ABN9RJM2</accession>
<keyword evidence="3" id="KW-1185">Reference proteome</keyword>
<dbReference type="Proteomes" id="UP001189429">
    <property type="component" value="Unassembled WGS sequence"/>
</dbReference>
<reference evidence="2" key="1">
    <citation type="submission" date="2023-10" db="EMBL/GenBank/DDBJ databases">
        <authorList>
            <person name="Chen Y."/>
            <person name="Shah S."/>
            <person name="Dougan E. K."/>
            <person name="Thang M."/>
            <person name="Chan C."/>
        </authorList>
    </citation>
    <scope>NUCLEOTIDE SEQUENCE [LARGE SCALE GENOMIC DNA]</scope>
</reference>
<sequence length="65" mass="7320">YTQRHLRRVEPHDGSLHSSQLLSEELRGGEAKVQGCIAEGVGPPPGRLPPRLLRRRLCYQKGIHL</sequence>
<feature type="non-terminal residue" evidence="2">
    <location>
        <position position="1"/>
    </location>
</feature>
<dbReference type="EMBL" id="CAUYUJ010006692">
    <property type="protein sequence ID" value="CAK0818297.1"/>
    <property type="molecule type" value="Genomic_DNA"/>
</dbReference>
<name>A0ABN9RJM2_9DINO</name>
<evidence type="ECO:0000313" key="3">
    <source>
        <dbReference type="Proteomes" id="UP001189429"/>
    </source>
</evidence>
<proteinExistence type="predicted"/>
<gene>
    <name evidence="2" type="ORF">PCOR1329_LOCUS20637</name>
</gene>
<feature type="region of interest" description="Disordered" evidence="1">
    <location>
        <begin position="1"/>
        <end position="20"/>
    </location>
</feature>
<evidence type="ECO:0000256" key="1">
    <source>
        <dbReference type="SAM" id="MobiDB-lite"/>
    </source>
</evidence>